<dbReference type="OrthoDB" id="4083723at2759"/>
<dbReference type="Proteomes" id="UP000182334">
    <property type="component" value="Chromosome II"/>
</dbReference>
<keyword evidence="2" id="KW-1185">Reference proteome</keyword>
<dbReference type="GO" id="GO:0000372">
    <property type="term" value="P:Group I intron splicing"/>
    <property type="evidence" value="ECO:0007669"/>
    <property type="project" value="InterPro"/>
</dbReference>
<dbReference type="GO" id="GO:1990904">
    <property type="term" value="C:ribonucleoprotein complex"/>
    <property type="evidence" value="ECO:0007669"/>
    <property type="project" value="InterPro"/>
</dbReference>
<proteinExistence type="predicted"/>
<name>A0A1L0BL47_9ASCO</name>
<dbReference type="EMBL" id="LT635757">
    <property type="protein sequence ID" value="SGZ50906.1"/>
    <property type="molecule type" value="Genomic_DNA"/>
</dbReference>
<organism evidence="1 2">
    <name type="scientific">Sungouiella intermedia</name>
    <dbReference type="NCBI Taxonomy" id="45354"/>
    <lineage>
        <taxon>Eukaryota</taxon>
        <taxon>Fungi</taxon>
        <taxon>Dikarya</taxon>
        <taxon>Ascomycota</taxon>
        <taxon>Saccharomycotina</taxon>
        <taxon>Pichiomycetes</taxon>
        <taxon>Metschnikowiaceae</taxon>
        <taxon>Sungouiella</taxon>
    </lineage>
</organism>
<reference evidence="1 2" key="1">
    <citation type="submission" date="2016-10" db="EMBL/GenBank/DDBJ databases">
        <authorList>
            <person name="de Groot N.N."/>
        </authorList>
    </citation>
    <scope>NUCLEOTIDE SEQUENCE [LARGE SCALE GENOMIC DNA]</scope>
    <source>
        <strain evidence="1 2">CBS 141442</strain>
    </source>
</reference>
<dbReference type="InterPro" id="IPR025694">
    <property type="entry name" value="MNE1"/>
</dbReference>
<protein>
    <submittedName>
        <fullName evidence="1">CIC11C00000004524</fullName>
    </submittedName>
</protein>
<dbReference type="AlphaFoldDB" id="A0A1L0BL47"/>
<evidence type="ECO:0000313" key="2">
    <source>
        <dbReference type="Proteomes" id="UP000182334"/>
    </source>
</evidence>
<accession>A0A1L0BL47</accession>
<dbReference type="Pfam" id="PF13762">
    <property type="entry name" value="MNE1"/>
    <property type="match status" value="1"/>
</dbReference>
<gene>
    <name evidence="1" type="ORF">SAMEA4029010_CIC11G00000004524</name>
</gene>
<evidence type="ECO:0000313" key="1">
    <source>
        <dbReference type="EMBL" id="SGZ50906.1"/>
    </source>
</evidence>
<sequence>MSRKRFIETVISTATSNSAFRHLPPPLPLCLPYVTNSQRKEAKVLCRRAKWAPKQPDNSPLVRYSPKEVEELMFLNACARDYNLVWNIAQLIKLDPISLRYQTPSVYLLLLLLITAKGDTSQAMLALNLYAELYSGSRKLTEEESNLAAQLVFSILRKCSDFTLLLPLKSIYESIMVNHLDCEIQYIGVTMDILMNSRQYNKTLDLFENYMTGLNKTEIKAALTILPVLKLFKYMCTVQDCDRLAKWLKVLVSSGDTLLTAADWSTFLGLALSLNNYDLVKLIYDHWIMAGLDSQLSVEDVVLDNKIWTLQSQNSIFQSLSDSSVYQILHTLASHGDVELTLNLIEWHYIHKTLKGDRALTKELCVDIIQSYCFFNDPDSQNNDHSMERVLDVLDSFASRSKANFELSYKDVSDAVSHKIHNYKVADENVIKAQQKEMGTIEFIESSNQESVSSLADLPRKISNRNINDSGHGNPLLNTENLQVFIETHIDYLLKKSVNPATIQLFVNCIINHLNKFQNCSGIIVALNTLKSKNFNFINEWLNSDLFEIFVRSIANSPAARLTGQELYQYLKQRGAISQQQHLNFIFSSLRDLNYHPLFEYYVFEYLMLSPAKISSQLIQRISSFSHLDHRGRIVLEFLESEMVPGEDEINEYWQSNGLNKNPDVTVYVEESIYGKIDARDCKYLKHVLT</sequence>